<gene>
    <name evidence="7" type="ORF">GRX03_03535</name>
</gene>
<dbReference type="EMBL" id="WUUT01000001">
    <property type="protein sequence ID" value="MXR50680.1"/>
    <property type="molecule type" value="Genomic_DNA"/>
</dbReference>
<evidence type="ECO:0000259" key="6">
    <source>
        <dbReference type="SMART" id="SM00752"/>
    </source>
</evidence>
<dbReference type="InterPro" id="IPR011020">
    <property type="entry name" value="HTTM-like"/>
</dbReference>
<feature type="transmembrane region" description="Helical" evidence="5">
    <location>
        <begin position="210"/>
        <end position="235"/>
    </location>
</feature>
<keyword evidence="8" id="KW-1185">Reference proteome</keyword>
<feature type="transmembrane region" description="Helical" evidence="5">
    <location>
        <begin position="266"/>
        <end position="284"/>
    </location>
</feature>
<proteinExistence type="predicted"/>
<feature type="transmembrane region" description="Helical" evidence="5">
    <location>
        <begin position="23"/>
        <end position="41"/>
    </location>
</feature>
<feature type="transmembrane region" description="Helical" evidence="5">
    <location>
        <begin position="242"/>
        <end position="260"/>
    </location>
</feature>
<dbReference type="AlphaFoldDB" id="A0A6B0T716"/>
<comment type="caution">
    <text evidence="7">The sequence shown here is derived from an EMBL/GenBank/DDBJ whole genome shotgun (WGS) entry which is preliminary data.</text>
</comment>
<feature type="transmembrane region" description="Helical" evidence="5">
    <location>
        <begin position="103"/>
        <end position="122"/>
    </location>
</feature>
<comment type="subcellular location">
    <subcellularLocation>
        <location evidence="1">Endomembrane system</location>
        <topology evidence="1">Multi-pass membrane protein</topology>
    </subcellularLocation>
</comment>
<keyword evidence="3 5" id="KW-1133">Transmembrane helix</keyword>
<keyword evidence="4 5" id="KW-0472">Membrane</keyword>
<feature type="transmembrane region" description="Helical" evidence="5">
    <location>
        <begin position="79"/>
        <end position="96"/>
    </location>
</feature>
<dbReference type="Proteomes" id="UP000466535">
    <property type="component" value="Unassembled WGS sequence"/>
</dbReference>
<evidence type="ECO:0000256" key="3">
    <source>
        <dbReference type="ARBA" id="ARBA00022989"/>
    </source>
</evidence>
<dbReference type="InterPro" id="IPR052964">
    <property type="entry name" value="Sporulation_signal_mat"/>
</dbReference>
<evidence type="ECO:0000256" key="1">
    <source>
        <dbReference type="ARBA" id="ARBA00004127"/>
    </source>
</evidence>
<organism evidence="7 8">
    <name type="scientific">Halovenus carboxidivorans</name>
    <dbReference type="NCBI Taxonomy" id="2692199"/>
    <lineage>
        <taxon>Archaea</taxon>
        <taxon>Methanobacteriati</taxon>
        <taxon>Methanobacteriota</taxon>
        <taxon>Stenosarchaea group</taxon>
        <taxon>Halobacteria</taxon>
        <taxon>Halobacteriales</taxon>
        <taxon>Haloarculaceae</taxon>
        <taxon>Halovenus</taxon>
    </lineage>
</organism>
<evidence type="ECO:0000313" key="7">
    <source>
        <dbReference type="EMBL" id="MXR50680.1"/>
    </source>
</evidence>
<feature type="transmembrane region" description="Helical" evidence="5">
    <location>
        <begin position="128"/>
        <end position="147"/>
    </location>
</feature>
<dbReference type="GO" id="GO:0012505">
    <property type="term" value="C:endomembrane system"/>
    <property type="evidence" value="ECO:0007669"/>
    <property type="project" value="UniProtKB-SubCell"/>
</dbReference>
<evidence type="ECO:0000256" key="2">
    <source>
        <dbReference type="ARBA" id="ARBA00022692"/>
    </source>
</evidence>
<evidence type="ECO:0000256" key="5">
    <source>
        <dbReference type="SAM" id="Phobius"/>
    </source>
</evidence>
<dbReference type="OrthoDB" id="327281at2157"/>
<feature type="transmembrane region" description="Helical" evidence="5">
    <location>
        <begin position="154"/>
        <end position="172"/>
    </location>
</feature>
<sequence length="491" mass="52979">MSTARSGAVPDWLGARLGVDSRALAAFRVALGLVLLVDVFTRLRSFRALYTDAGAVPRSVVLTEYGGAYELLLAAPDPWLPLAALFVTTCCALALIAGRRARLAAVGALLGLVVIQMRNPYVLNGGDVILRTFVLWAVFLPLGEHSLRGPGERVVSIATAGIITQVVIVYAVNATHKLDSEAWRSGEAVADVFGTAQFTYLLADWLADPLIGSGVLTAATYAWFVLLLGSPLLVLSTGRARTVLVSLFVAFHVGMLLTLSVGHFPLISITGLLVLYPAGAYAWAARTAGKIRRRLGIDPPSLPDALSAGAVPVDLPGGRLRAALPAPVRRRGRQLFFVGVPALIIFVSLLSAVSAAGLVDTPETADSAIETSDLGQDWRMFAPDPPERSWWLATPATRPDGRSVDAFHDEPLARDSPKQAERMPGFRWRKLYQKLIFQNVTAHRTEYARYLCETRNVEQVTLYYGYHSSEPGRIEAGGEILLSHTCSRTDG</sequence>
<dbReference type="RefSeq" id="WP_159762785.1">
    <property type="nucleotide sequence ID" value="NZ_WUUT01000001.1"/>
</dbReference>
<dbReference type="PANTHER" id="PTHR39535">
    <property type="entry name" value="SPORULATION-DELAYING PROTEIN SDPB"/>
    <property type="match status" value="1"/>
</dbReference>
<name>A0A6B0T716_9EURY</name>
<reference evidence="7 8" key="1">
    <citation type="submission" date="2019-12" db="EMBL/GenBank/DDBJ databases">
        <title>Isolation and characterization of three novel carbon monoxide-oxidizing members of Halobacteria from salione crusts and soils.</title>
        <authorList>
            <person name="Myers M.R."/>
            <person name="King G.M."/>
        </authorList>
    </citation>
    <scope>NUCLEOTIDE SEQUENCE [LARGE SCALE GENOMIC DNA]</scope>
    <source>
        <strain evidence="7 8">WSH3</strain>
    </source>
</reference>
<dbReference type="SMART" id="SM00752">
    <property type="entry name" value="HTTM"/>
    <property type="match status" value="1"/>
</dbReference>
<evidence type="ECO:0000256" key="4">
    <source>
        <dbReference type="ARBA" id="ARBA00023136"/>
    </source>
</evidence>
<feature type="transmembrane region" description="Helical" evidence="5">
    <location>
        <begin position="335"/>
        <end position="359"/>
    </location>
</feature>
<evidence type="ECO:0000313" key="8">
    <source>
        <dbReference type="Proteomes" id="UP000466535"/>
    </source>
</evidence>
<feature type="domain" description="HTTM-like" evidence="6">
    <location>
        <begin position="16"/>
        <end position="280"/>
    </location>
</feature>
<dbReference type="PANTHER" id="PTHR39535:SF2">
    <property type="entry name" value="HTTM DOMAIN-CONTAINING PROTEIN"/>
    <property type="match status" value="1"/>
</dbReference>
<protein>
    <submittedName>
        <fullName evidence="7">HTTM domain-containing protein</fullName>
    </submittedName>
</protein>
<keyword evidence="2 5" id="KW-0812">Transmembrane</keyword>
<accession>A0A6B0T716</accession>